<sequence length="407" mass="46212">MITKHAEATPTRKRTHLKPAQLAVLQDTFSKNPLPDSSIRARIAKRLGVTERTVQIWFQNRRAKARKMEALSQSLESPSIAWERPVAPPRYQPTFRTMMTPECFDNAHATPATAAAATVATVATVAEQQQIQQPAQQQQEHQQQRRRPRSSSKPEPKVSTIQVAPSTTTTARAKSEEISPQDLTVVQLPVDFLRIGTWTRFAQTPASSTTWDLQCTADAVERQLTWLVQADQFHQYRIQVPVESILQLRFQSDHLEIHLQADSCLSFAMLDHGNWIRCGDFTEDRQASFETVHVLQGQFLRNALVQLTLLLPELATKTIFIQDPPFLTRNMTLSPSMTPEPYNMDHLVSLQPQPPQQSQAALVPEQQQLKWSDPAGLYYNFVQPTMADPVAAWQQQPMMYMEAYGFM</sequence>
<evidence type="ECO:0000256" key="4">
    <source>
        <dbReference type="ARBA" id="ARBA00023242"/>
    </source>
</evidence>
<dbReference type="EMBL" id="MCGN01000007">
    <property type="protein sequence ID" value="ORY94560.1"/>
    <property type="molecule type" value="Genomic_DNA"/>
</dbReference>
<evidence type="ECO:0000256" key="5">
    <source>
        <dbReference type="PROSITE-ProRule" id="PRU00108"/>
    </source>
</evidence>
<feature type="compositionally biased region" description="Low complexity" evidence="7">
    <location>
        <begin position="130"/>
        <end position="141"/>
    </location>
</feature>
<dbReference type="InterPro" id="IPR001356">
    <property type="entry name" value="HD"/>
</dbReference>
<dbReference type="CDD" id="cd00086">
    <property type="entry name" value="homeodomain"/>
    <property type="match status" value="1"/>
</dbReference>
<evidence type="ECO:0000256" key="7">
    <source>
        <dbReference type="SAM" id="MobiDB-lite"/>
    </source>
</evidence>
<dbReference type="OMA" id="FRSMMTP"/>
<dbReference type="SMART" id="SM00389">
    <property type="entry name" value="HOX"/>
    <property type="match status" value="1"/>
</dbReference>
<dbReference type="PROSITE" id="PS00027">
    <property type="entry name" value="HOMEOBOX_1"/>
    <property type="match status" value="1"/>
</dbReference>
<dbReference type="InParanoid" id="A0A1X2H909"/>
<dbReference type="Gene3D" id="1.10.10.60">
    <property type="entry name" value="Homeodomain-like"/>
    <property type="match status" value="1"/>
</dbReference>
<feature type="domain" description="Homeobox" evidence="8">
    <location>
        <begin position="8"/>
        <end position="68"/>
    </location>
</feature>
<proteinExistence type="predicted"/>
<dbReference type="Proteomes" id="UP000242180">
    <property type="component" value="Unassembled WGS sequence"/>
</dbReference>
<evidence type="ECO:0000313" key="10">
    <source>
        <dbReference type="Proteomes" id="UP000242180"/>
    </source>
</evidence>
<dbReference type="AlphaFoldDB" id="A0A1X2H909"/>
<feature type="region of interest" description="Disordered" evidence="7">
    <location>
        <begin position="130"/>
        <end position="177"/>
    </location>
</feature>
<keyword evidence="4 5" id="KW-0539">Nucleus</keyword>
<evidence type="ECO:0000256" key="3">
    <source>
        <dbReference type="ARBA" id="ARBA00023155"/>
    </source>
</evidence>
<comment type="subcellular location">
    <subcellularLocation>
        <location evidence="1 5 6">Nucleus</location>
    </subcellularLocation>
</comment>
<name>A0A1X2H909_SYNRA</name>
<gene>
    <name evidence="9" type="ORF">BCR43DRAFT_494214</name>
</gene>
<feature type="compositionally biased region" description="Polar residues" evidence="7">
    <location>
        <begin position="160"/>
        <end position="172"/>
    </location>
</feature>
<evidence type="ECO:0000256" key="6">
    <source>
        <dbReference type="RuleBase" id="RU000682"/>
    </source>
</evidence>
<evidence type="ECO:0000256" key="2">
    <source>
        <dbReference type="ARBA" id="ARBA00023125"/>
    </source>
</evidence>
<protein>
    <recommendedName>
        <fullName evidence="8">Homeobox domain-containing protein</fullName>
    </recommendedName>
</protein>
<evidence type="ECO:0000256" key="1">
    <source>
        <dbReference type="ARBA" id="ARBA00004123"/>
    </source>
</evidence>
<accession>A0A1X2H909</accession>
<dbReference type="InterPro" id="IPR009057">
    <property type="entry name" value="Homeodomain-like_sf"/>
</dbReference>
<keyword evidence="3 5" id="KW-0371">Homeobox</keyword>
<dbReference type="PANTHER" id="PTHR46123">
    <property type="entry name" value="MIX-TYPE HOMEOBOX GENE 1-RELATED"/>
    <property type="match status" value="1"/>
</dbReference>
<dbReference type="PANTHER" id="PTHR46123:SF4">
    <property type="entry name" value="MIX-TYPE HOMEOBOX GENE 1-RELATED"/>
    <property type="match status" value="1"/>
</dbReference>
<evidence type="ECO:0000259" key="8">
    <source>
        <dbReference type="PROSITE" id="PS50071"/>
    </source>
</evidence>
<comment type="caution">
    <text evidence="9">The sequence shown here is derived from an EMBL/GenBank/DDBJ whole genome shotgun (WGS) entry which is preliminary data.</text>
</comment>
<evidence type="ECO:0000313" key="9">
    <source>
        <dbReference type="EMBL" id="ORY94560.1"/>
    </source>
</evidence>
<feature type="DNA-binding region" description="Homeobox" evidence="5">
    <location>
        <begin position="10"/>
        <end position="69"/>
    </location>
</feature>
<keyword evidence="10" id="KW-1185">Reference proteome</keyword>
<dbReference type="InterPro" id="IPR051306">
    <property type="entry name" value="Homeobox_regulator"/>
</dbReference>
<dbReference type="STRING" id="13706.A0A1X2H909"/>
<reference evidence="9 10" key="1">
    <citation type="submission" date="2016-07" db="EMBL/GenBank/DDBJ databases">
        <title>Pervasive Adenine N6-methylation of Active Genes in Fungi.</title>
        <authorList>
            <consortium name="DOE Joint Genome Institute"/>
            <person name="Mondo S.J."/>
            <person name="Dannebaum R.O."/>
            <person name="Kuo R.C."/>
            <person name="Labutti K."/>
            <person name="Haridas S."/>
            <person name="Kuo A."/>
            <person name="Salamov A."/>
            <person name="Ahrendt S.R."/>
            <person name="Lipzen A."/>
            <person name="Sullivan W."/>
            <person name="Andreopoulos W.B."/>
            <person name="Clum A."/>
            <person name="Lindquist E."/>
            <person name="Daum C."/>
            <person name="Ramamoorthy G.K."/>
            <person name="Gryganskyi A."/>
            <person name="Culley D."/>
            <person name="Magnuson J.K."/>
            <person name="James T.Y."/>
            <person name="O'Malley M.A."/>
            <person name="Stajich J.E."/>
            <person name="Spatafora J.W."/>
            <person name="Visel A."/>
            <person name="Grigoriev I.V."/>
        </authorList>
    </citation>
    <scope>NUCLEOTIDE SEQUENCE [LARGE SCALE GENOMIC DNA]</scope>
    <source>
        <strain evidence="9 10">NRRL 2496</strain>
    </source>
</reference>
<dbReference type="OrthoDB" id="6159439at2759"/>
<keyword evidence="2 5" id="KW-0238">DNA-binding</keyword>
<dbReference type="GO" id="GO:0000977">
    <property type="term" value="F:RNA polymerase II transcription regulatory region sequence-specific DNA binding"/>
    <property type="evidence" value="ECO:0007669"/>
    <property type="project" value="TreeGrafter"/>
</dbReference>
<dbReference type="GO" id="GO:0005634">
    <property type="term" value="C:nucleus"/>
    <property type="evidence" value="ECO:0007669"/>
    <property type="project" value="UniProtKB-SubCell"/>
</dbReference>
<dbReference type="InterPro" id="IPR017970">
    <property type="entry name" value="Homeobox_CS"/>
</dbReference>
<dbReference type="GO" id="GO:0000981">
    <property type="term" value="F:DNA-binding transcription factor activity, RNA polymerase II-specific"/>
    <property type="evidence" value="ECO:0007669"/>
    <property type="project" value="InterPro"/>
</dbReference>
<dbReference type="PROSITE" id="PS50071">
    <property type="entry name" value="HOMEOBOX_2"/>
    <property type="match status" value="1"/>
</dbReference>
<organism evidence="9 10">
    <name type="scientific">Syncephalastrum racemosum</name>
    <name type="common">Filamentous fungus</name>
    <dbReference type="NCBI Taxonomy" id="13706"/>
    <lineage>
        <taxon>Eukaryota</taxon>
        <taxon>Fungi</taxon>
        <taxon>Fungi incertae sedis</taxon>
        <taxon>Mucoromycota</taxon>
        <taxon>Mucoromycotina</taxon>
        <taxon>Mucoromycetes</taxon>
        <taxon>Mucorales</taxon>
        <taxon>Syncephalastraceae</taxon>
        <taxon>Syncephalastrum</taxon>
    </lineage>
</organism>
<dbReference type="Pfam" id="PF00046">
    <property type="entry name" value="Homeodomain"/>
    <property type="match status" value="1"/>
</dbReference>
<dbReference type="SUPFAM" id="SSF46689">
    <property type="entry name" value="Homeodomain-like"/>
    <property type="match status" value="1"/>
</dbReference>